<keyword evidence="5" id="KW-0809">Transit peptide</keyword>
<evidence type="ECO:0000256" key="5">
    <source>
        <dbReference type="ARBA" id="ARBA00022946"/>
    </source>
</evidence>
<dbReference type="AlphaFoldDB" id="R6TPF4"/>
<dbReference type="STRING" id="1263015.BN580_00616"/>
<dbReference type="InterPro" id="IPR029069">
    <property type="entry name" value="HotDog_dom_sf"/>
</dbReference>
<proteinExistence type="inferred from homology"/>
<evidence type="ECO:0000259" key="8">
    <source>
        <dbReference type="Pfam" id="PF01643"/>
    </source>
</evidence>
<dbReference type="InterPro" id="IPR002864">
    <property type="entry name" value="Acyl-ACP_thioesterase_NHD"/>
</dbReference>
<dbReference type="InterPro" id="IPR049427">
    <property type="entry name" value="Acyl-ACP_TE_C"/>
</dbReference>
<dbReference type="Pfam" id="PF01643">
    <property type="entry name" value="Acyl-ACP_TE"/>
    <property type="match status" value="1"/>
</dbReference>
<dbReference type="GO" id="GO:0016297">
    <property type="term" value="F:fatty acyl-[ACP] hydrolase activity"/>
    <property type="evidence" value="ECO:0007669"/>
    <property type="project" value="InterPro"/>
</dbReference>
<feature type="domain" description="Acyl-ACP thioesterase N-terminal hotdog" evidence="8">
    <location>
        <begin position="3"/>
        <end position="128"/>
    </location>
</feature>
<accession>R6TPF4</accession>
<dbReference type="CDD" id="cd00586">
    <property type="entry name" value="4HBT"/>
    <property type="match status" value="1"/>
</dbReference>
<dbReference type="GO" id="GO:0000036">
    <property type="term" value="F:acyl carrier activity"/>
    <property type="evidence" value="ECO:0007669"/>
    <property type="project" value="TreeGrafter"/>
</dbReference>
<dbReference type="SUPFAM" id="SSF54637">
    <property type="entry name" value="Thioesterase/thiol ester dehydrase-isomerase"/>
    <property type="match status" value="2"/>
</dbReference>
<dbReference type="PANTHER" id="PTHR31727:SF6">
    <property type="entry name" value="OLEOYL-ACYL CARRIER PROTEIN THIOESTERASE 1, CHLOROPLASTIC"/>
    <property type="match status" value="1"/>
</dbReference>
<keyword evidence="2" id="KW-0444">Lipid biosynthesis</keyword>
<evidence type="ECO:0000313" key="11">
    <source>
        <dbReference type="Proteomes" id="UP000017938"/>
    </source>
</evidence>
<gene>
    <name evidence="10" type="ORF">BN580_00616</name>
</gene>
<dbReference type="Proteomes" id="UP000017938">
    <property type="component" value="Unassembled WGS sequence"/>
</dbReference>
<keyword evidence="7" id="KW-0275">Fatty acid biosynthesis</keyword>
<evidence type="ECO:0000256" key="3">
    <source>
        <dbReference type="ARBA" id="ARBA00022801"/>
    </source>
</evidence>
<evidence type="ECO:0000256" key="7">
    <source>
        <dbReference type="ARBA" id="ARBA00023160"/>
    </source>
</evidence>
<evidence type="ECO:0000256" key="4">
    <source>
        <dbReference type="ARBA" id="ARBA00022832"/>
    </source>
</evidence>
<comment type="caution">
    <text evidence="10">The sequence shown here is derived from an EMBL/GenBank/DDBJ whole genome shotgun (WGS) entry which is preliminary data.</text>
</comment>
<dbReference type="InterPro" id="IPR045023">
    <property type="entry name" value="FATA/B"/>
</dbReference>
<protein>
    <submittedName>
        <fullName evidence="10">Acyl-ACP thioesterase</fullName>
    </submittedName>
</protein>
<dbReference type="PANTHER" id="PTHR31727">
    <property type="entry name" value="OLEOYL-ACYL CARRIER PROTEIN THIOESTERASE 1, CHLOROPLASTIC"/>
    <property type="match status" value="1"/>
</dbReference>
<dbReference type="Gene3D" id="3.10.129.10">
    <property type="entry name" value="Hotdog Thioesterase"/>
    <property type="match status" value="1"/>
</dbReference>
<name>R6TPF4_9BACT</name>
<evidence type="ECO:0000259" key="9">
    <source>
        <dbReference type="Pfam" id="PF20791"/>
    </source>
</evidence>
<dbReference type="Pfam" id="PF20791">
    <property type="entry name" value="Acyl-ACP_TE_C"/>
    <property type="match status" value="1"/>
</dbReference>
<sequence>MFYKEIYNPRPSDYNRNGKLSYEAILQLLENTAGNHSANSGDSIADANKNGIAWILTEWRVQILHRPENGESLNITTWVRGKAPASAVYRDFLLTDENGTEVIRAEAKFALFDLATSRLTRISEELFGSYQPEDKTVFGDAQRLCAPSEYTSETELKLRRSDIDFNGHVHNTRYVDLAMEALPNEIIASDDFTDIHILYAKPVMERAVVKANYVFKDSAYLVAVYADDIYCALVEFK</sequence>
<evidence type="ECO:0000256" key="2">
    <source>
        <dbReference type="ARBA" id="ARBA00022516"/>
    </source>
</evidence>
<dbReference type="EMBL" id="CBFW010000012">
    <property type="protein sequence ID" value="CDC69796.1"/>
    <property type="molecule type" value="Genomic_DNA"/>
</dbReference>
<evidence type="ECO:0000313" key="10">
    <source>
        <dbReference type="EMBL" id="CDC69796.1"/>
    </source>
</evidence>
<keyword evidence="3" id="KW-0378">Hydrolase</keyword>
<comment type="similarity">
    <text evidence="1">Belongs to the acyl-ACP thioesterase family.</text>
</comment>
<keyword evidence="6" id="KW-0443">Lipid metabolism</keyword>
<organism evidence="10 11">
    <name type="scientific">Candidatus Colimorpha enterica</name>
    <dbReference type="NCBI Taxonomy" id="3083063"/>
    <lineage>
        <taxon>Bacteria</taxon>
        <taxon>Pseudomonadati</taxon>
        <taxon>Bacteroidota</taxon>
        <taxon>Bacteroidia</taxon>
        <taxon>Bacteroidales</taxon>
        <taxon>Candidatus Colimorpha</taxon>
    </lineage>
</organism>
<keyword evidence="4" id="KW-0276">Fatty acid metabolism</keyword>
<evidence type="ECO:0000256" key="6">
    <source>
        <dbReference type="ARBA" id="ARBA00023098"/>
    </source>
</evidence>
<feature type="domain" description="Acyl-ACP thioesterase-like C-terminal" evidence="9">
    <location>
        <begin position="149"/>
        <end position="210"/>
    </location>
</feature>
<evidence type="ECO:0000256" key="1">
    <source>
        <dbReference type="ARBA" id="ARBA00006500"/>
    </source>
</evidence>
<reference evidence="10" key="1">
    <citation type="submission" date="2012-11" db="EMBL/GenBank/DDBJ databases">
        <title>Dependencies among metagenomic species, viruses, plasmids and units of genetic variation.</title>
        <authorList>
            <person name="Nielsen H.B."/>
            <person name="Almeida M."/>
            <person name="Juncker A.S."/>
            <person name="Rasmussen S."/>
            <person name="Li J."/>
            <person name="Sunagawa S."/>
            <person name="Plichta D."/>
            <person name="Gautier L."/>
            <person name="Le Chatelier E."/>
            <person name="Peletier E."/>
            <person name="Bonde I."/>
            <person name="Nielsen T."/>
            <person name="Manichanh C."/>
            <person name="Arumugam M."/>
            <person name="Batto J."/>
            <person name="Santos M.B.Q.D."/>
            <person name="Blom N."/>
            <person name="Borruel N."/>
            <person name="Burgdorf K.S."/>
            <person name="Boumezbeur F."/>
            <person name="Casellas F."/>
            <person name="Dore J."/>
            <person name="Guarner F."/>
            <person name="Hansen T."/>
            <person name="Hildebrand F."/>
            <person name="Kaas R.S."/>
            <person name="Kennedy S."/>
            <person name="Kristiansen K."/>
            <person name="Kultima J.R."/>
            <person name="Leonard P."/>
            <person name="Levenez F."/>
            <person name="Lund O."/>
            <person name="Moumen B."/>
            <person name="Le Paslier D."/>
            <person name="Pons N."/>
            <person name="Pedersen O."/>
            <person name="Prifti E."/>
            <person name="Qin J."/>
            <person name="Raes J."/>
            <person name="Tap J."/>
            <person name="Tims S."/>
            <person name="Ussery D.W."/>
            <person name="Yamada T."/>
            <person name="MetaHit consortium"/>
            <person name="Renault P."/>
            <person name="Sicheritz-Ponten T."/>
            <person name="Bork P."/>
            <person name="Wang J."/>
            <person name="Brunak S."/>
            <person name="Ehrlich S.D."/>
        </authorList>
    </citation>
    <scope>NUCLEOTIDE SEQUENCE [LARGE SCALE GENOMIC DNA]</scope>
</reference>